<feature type="transmembrane region" description="Helical" evidence="1">
    <location>
        <begin position="7"/>
        <end position="30"/>
    </location>
</feature>
<dbReference type="Pfam" id="PF07314">
    <property type="entry name" value="Lit"/>
    <property type="match status" value="1"/>
</dbReference>
<accession>A0AAW9JZT5</accession>
<feature type="transmembrane region" description="Helical" evidence="1">
    <location>
        <begin position="180"/>
        <end position="202"/>
    </location>
</feature>
<protein>
    <submittedName>
        <fullName evidence="2">TIGR01906 family membrane protein</fullName>
    </submittedName>
</protein>
<organism evidence="2 3">
    <name type="scientific">Carnobacterium maltaromaticum</name>
    <name type="common">Carnobacterium piscicola</name>
    <dbReference type="NCBI Taxonomy" id="2751"/>
    <lineage>
        <taxon>Bacteria</taxon>
        <taxon>Bacillati</taxon>
        <taxon>Bacillota</taxon>
        <taxon>Bacilli</taxon>
        <taxon>Lactobacillales</taxon>
        <taxon>Carnobacteriaceae</taxon>
        <taxon>Carnobacterium</taxon>
    </lineage>
</organism>
<feature type="transmembrane region" description="Helical" evidence="1">
    <location>
        <begin position="124"/>
        <end position="146"/>
    </location>
</feature>
<dbReference type="NCBIfam" id="TIGR01906">
    <property type="entry name" value="integ_TIGR01906"/>
    <property type="match status" value="1"/>
</dbReference>
<evidence type="ECO:0000313" key="3">
    <source>
        <dbReference type="Proteomes" id="UP001290462"/>
    </source>
</evidence>
<dbReference type="RefSeq" id="WP_016356360.1">
    <property type="nucleotide sequence ID" value="NZ_CBCPHU010000015.1"/>
</dbReference>
<gene>
    <name evidence="2" type="ORF">RAK27_00060</name>
</gene>
<dbReference type="EMBL" id="JAVBVO010000001">
    <property type="protein sequence ID" value="MDZ5757047.1"/>
    <property type="molecule type" value="Genomic_DNA"/>
</dbReference>
<evidence type="ECO:0000256" key="1">
    <source>
        <dbReference type="SAM" id="Phobius"/>
    </source>
</evidence>
<dbReference type="InterPro" id="IPR010178">
    <property type="entry name" value="Lit"/>
</dbReference>
<dbReference type="Proteomes" id="UP001290462">
    <property type="component" value="Unassembled WGS sequence"/>
</dbReference>
<evidence type="ECO:0000313" key="2">
    <source>
        <dbReference type="EMBL" id="MDZ5757047.1"/>
    </source>
</evidence>
<dbReference type="AlphaFoldDB" id="A0AAW9JZT5"/>
<keyword evidence="1" id="KW-0472">Membrane</keyword>
<proteinExistence type="predicted"/>
<feature type="transmembrane region" description="Helical" evidence="1">
    <location>
        <begin position="93"/>
        <end position="112"/>
    </location>
</feature>
<keyword evidence="1" id="KW-0812">Transmembrane</keyword>
<keyword evidence="1" id="KW-1133">Transmembrane helix</keyword>
<name>A0AAW9JZT5_CARML</name>
<reference evidence="2" key="1">
    <citation type="submission" date="2023-08" db="EMBL/GenBank/DDBJ databases">
        <title>Genomic characterization of piscicolin 126 produced by Carnobacterium maltaromaticum CM22 strain isolated from salmon (Salmo salar).</title>
        <authorList>
            <person name="Gonzalez-Gragera E."/>
            <person name="Garcia-Lopez J.D."/>
            <person name="Teso-Perez C."/>
            <person name="Gimenez-Hernandez I."/>
            <person name="Peralta-Sanchez J.M."/>
            <person name="Valdivia E."/>
            <person name="Montalban-Lopez M."/>
            <person name="Martin-Platero A.M."/>
            <person name="Banos A."/>
            <person name="Martinez-Bueno M."/>
        </authorList>
    </citation>
    <scope>NUCLEOTIDE SEQUENCE</scope>
    <source>
        <strain evidence="2">CM22</strain>
    </source>
</reference>
<comment type="caution">
    <text evidence="2">The sequence shown here is derived from an EMBL/GenBank/DDBJ whole genome shotgun (WGS) entry which is preliminary data.</text>
</comment>
<sequence length="209" mass="24427">MKLKTIHFFGILSIFLFIISVGIALTINMFPLYWFDIDYLGIAEYVGVPKEILVENYSALMRYLNLPWVTTLNMPDFPSSANGLLHFYEVKRLFLLDYAVLIGSGIGSFFFIRYLKIKKLIWILIRPFQIALVAPVVVLFFVAVSFDRLFVLFHEVFFNNDAWIFNPATDPIIEALPQEFFMHCFILAFVLIEVQFLLGYLLTRRELKK</sequence>